<dbReference type="eggNOG" id="KOG0724">
    <property type="taxonomic scope" value="Eukaryota"/>
</dbReference>
<dbReference type="AlphaFoldDB" id="I1ICP9"/>
<sequence length="476" mass="50889">MASLQENAMATDENAVAHRAAGGENTVDHHRKNHLNSDDMDLSGEDHVPKARKPYTITKQREKWTEEEHKRFLEALQLHGRAWRRIQEHIGTKTAVQIRSHAQKFFSKVTKESSGSSGGGSGSVAAAAIQIPPPRPKRKPAHPYPRKADEGAPAASKHGVTGLTQLERPPPVRMQSMCEQEDGSPTSVLGGGFSNNSNGSRSPLPSAAGSDEHGNNNVYGSSVDGCFSSSIATDELGLQVPKTKASERISNGDVKEASYTGSETSVLKLFGKSVVLKDSCQKPNTSTGTLHNGGDLGTEASAETATQRSRSVPSVGATEGGSWNPWPSSMQQFVYFVPQPSDGFTTQSAMPWFSYNGALPGALFYQQAMAPNQQLRHHSTAADNKVTQREGSWTGSNTAPGSAAAQNSEAADSRGRGNSSESDTTPLPRLTKCESSVSVSLQRGFVPYKRCAAESESPRSEAPREEADGELTRLCL</sequence>
<evidence type="ECO:0000256" key="3">
    <source>
        <dbReference type="ARBA" id="ARBA00023125"/>
    </source>
</evidence>
<dbReference type="Gramene" id="KQK00809">
    <property type="protein sequence ID" value="KQK00809"/>
    <property type="gene ID" value="BRADI_3g51960v3"/>
</dbReference>
<keyword evidence="2" id="KW-0805">Transcription regulation</keyword>
<dbReference type="HOGENOM" id="CLU_030536_0_1_1"/>
<dbReference type="InterPro" id="IPR006447">
    <property type="entry name" value="Myb_dom_plants"/>
</dbReference>
<dbReference type="PROSITE" id="PS50090">
    <property type="entry name" value="MYB_LIKE"/>
    <property type="match status" value="1"/>
</dbReference>
<protein>
    <submittedName>
        <fullName evidence="10 11">Uncharacterized protein</fullName>
    </submittedName>
</protein>
<feature type="compositionally biased region" description="Polar residues" evidence="6">
    <location>
        <begin position="301"/>
        <end position="312"/>
    </location>
</feature>
<evidence type="ECO:0000256" key="1">
    <source>
        <dbReference type="ARBA" id="ARBA00004123"/>
    </source>
</evidence>
<dbReference type="Proteomes" id="UP000008810">
    <property type="component" value="Chromosome 3"/>
</dbReference>
<dbReference type="STRING" id="15368.I1ICP9"/>
<reference evidence="11" key="3">
    <citation type="submission" date="2018-08" db="UniProtKB">
        <authorList>
            <consortium name="EnsemblPlants"/>
        </authorList>
    </citation>
    <scope>IDENTIFICATION</scope>
    <source>
        <strain evidence="11">cv. Bd21</strain>
    </source>
</reference>
<feature type="compositionally biased region" description="Basic residues" evidence="6">
    <location>
        <begin position="135"/>
        <end position="145"/>
    </location>
</feature>
<dbReference type="PANTHER" id="PTHR12802">
    <property type="entry name" value="SWI/SNF COMPLEX-RELATED"/>
    <property type="match status" value="1"/>
</dbReference>
<evidence type="ECO:0000313" key="11">
    <source>
        <dbReference type="EnsemblPlants" id="KQK00809"/>
    </source>
</evidence>
<dbReference type="GO" id="GO:0005634">
    <property type="term" value="C:nucleus"/>
    <property type="evidence" value="ECO:0007669"/>
    <property type="project" value="UniProtKB-SubCell"/>
</dbReference>
<dbReference type="GO" id="GO:0003677">
    <property type="term" value="F:DNA binding"/>
    <property type="evidence" value="ECO:0007669"/>
    <property type="project" value="UniProtKB-KW"/>
</dbReference>
<evidence type="ECO:0000256" key="2">
    <source>
        <dbReference type="ARBA" id="ARBA00023015"/>
    </source>
</evidence>
<dbReference type="InterPro" id="IPR009057">
    <property type="entry name" value="Homeodomain-like_sf"/>
</dbReference>
<dbReference type="CDD" id="cd00167">
    <property type="entry name" value="SANT"/>
    <property type="match status" value="1"/>
</dbReference>
<dbReference type="GO" id="GO:0010468">
    <property type="term" value="P:regulation of gene expression"/>
    <property type="evidence" value="ECO:0007669"/>
    <property type="project" value="UniProtKB-ARBA"/>
</dbReference>
<keyword evidence="12" id="KW-1185">Reference proteome</keyword>
<feature type="domain" description="HTH myb-type" evidence="9">
    <location>
        <begin position="56"/>
        <end position="110"/>
    </location>
</feature>
<dbReference type="EnsemblPlants" id="KQK00809">
    <property type="protein sequence ID" value="KQK00809"/>
    <property type="gene ID" value="BRADI_3g51960v3"/>
</dbReference>
<keyword evidence="5" id="KW-0539">Nucleus</keyword>
<dbReference type="SUPFAM" id="SSF46689">
    <property type="entry name" value="Homeodomain-like"/>
    <property type="match status" value="1"/>
</dbReference>
<dbReference type="InterPro" id="IPR017884">
    <property type="entry name" value="SANT_dom"/>
</dbReference>
<evidence type="ECO:0000259" key="8">
    <source>
        <dbReference type="PROSITE" id="PS51293"/>
    </source>
</evidence>
<dbReference type="InterPro" id="IPR001005">
    <property type="entry name" value="SANT/Myb"/>
</dbReference>
<comment type="subcellular location">
    <subcellularLocation>
        <location evidence="1">Nucleus</location>
    </subcellularLocation>
</comment>
<dbReference type="Pfam" id="PF00249">
    <property type="entry name" value="Myb_DNA-binding"/>
    <property type="match status" value="1"/>
</dbReference>
<feature type="region of interest" description="Disordered" evidence="6">
    <location>
        <begin position="451"/>
        <end position="476"/>
    </location>
</feature>
<feature type="domain" description="Myb-like" evidence="7">
    <location>
        <begin position="56"/>
        <end position="106"/>
    </location>
</feature>
<evidence type="ECO:0000259" key="7">
    <source>
        <dbReference type="PROSITE" id="PS50090"/>
    </source>
</evidence>
<reference evidence="10 11" key="1">
    <citation type="journal article" date="2010" name="Nature">
        <title>Genome sequencing and analysis of the model grass Brachypodium distachyon.</title>
        <authorList>
            <consortium name="International Brachypodium Initiative"/>
        </authorList>
    </citation>
    <scope>NUCLEOTIDE SEQUENCE [LARGE SCALE GENOMIC DNA]</scope>
    <source>
        <strain evidence="10">Bd21</strain>
        <strain evidence="11">cv. Bd21</strain>
    </source>
</reference>
<dbReference type="GeneID" id="100829508"/>
<dbReference type="InterPro" id="IPR017930">
    <property type="entry name" value="Myb_dom"/>
</dbReference>
<feature type="region of interest" description="Disordered" evidence="6">
    <location>
        <begin position="374"/>
        <end position="437"/>
    </location>
</feature>
<keyword evidence="4" id="KW-0804">Transcription</keyword>
<dbReference type="KEGG" id="bdi:100829508"/>
<feature type="region of interest" description="Disordered" evidence="6">
    <location>
        <begin position="1"/>
        <end position="48"/>
    </location>
</feature>
<dbReference type="FunFam" id="1.10.10.60:FF:000023">
    <property type="entry name" value="protein REVEILLE 6 isoform X1"/>
    <property type="match status" value="1"/>
</dbReference>
<feature type="compositionally biased region" description="Basic and acidic residues" evidence="6">
    <location>
        <begin position="451"/>
        <end position="466"/>
    </location>
</feature>
<name>I1ICP9_BRADI</name>
<dbReference type="PROSITE" id="PS51294">
    <property type="entry name" value="HTH_MYB"/>
    <property type="match status" value="1"/>
</dbReference>
<gene>
    <name evidence="11" type="primary">LOC100829508</name>
    <name evidence="10" type="ORF">BRADI_3g51960v3</name>
</gene>
<organism evidence="10">
    <name type="scientific">Brachypodium distachyon</name>
    <name type="common">Purple false brome</name>
    <name type="synonym">Trachynia distachya</name>
    <dbReference type="NCBI Taxonomy" id="15368"/>
    <lineage>
        <taxon>Eukaryota</taxon>
        <taxon>Viridiplantae</taxon>
        <taxon>Streptophyta</taxon>
        <taxon>Embryophyta</taxon>
        <taxon>Tracheophyta</taxon>
        <taxon>Spermatophyta</taxon>
        <taxon>Magnoliopsida</taxon>
        <taxon>Liliopsida</taxon>
        <taxon>Poales</taxon>
        <taxon>Poaceae</taxon>
        <taxon>BOP clade</taxon>
        <taxon>Pooideae</taxon>
        <taxon>Stipodae</taxon>
        <taxon>Brachypodieae</taxon>
        <taxon>Brachypodium</taxon>
    </lineage>
</organism>
<evidence type="ECO:0000256" key="6">
    <source>
        <dbReference type="SAM" id="MobiDB-lite"/>
    </source>
</evidence>
<dbReference type="OMA" id="PWFSYNG"/>
<evidence type="ECO:0000313" key="12">
    <source>
        <dbReference type="Proteomes" id="UP000008810"/>
    </source>
</evidence>
<keyword evidence="3" id="KW-0238">DNA-binding</keyword>
<dbReference type="PROSITE" id="PS51293">
    <property type="entry name" value="SANT"/>
    <property type="match status" value="1"/>
</dbReference>
<dbReference type="NCBIfam" id="TIGR01557">
    <property type="entry name" value="myb_SHAQKYF"/>
    <property type="match status" value="1"/>
</dbReference>
<dbReference type="SMART" id="SM00717">
    <property type="entry name" value="SANT"/>
    <property type="match status" value="1"/>
</dbReference>
<dbReference type="RefSeq" id="XP_003572833.2">
    <property type="nucleotide sequence ID" value="XM_003572785.4"/>
</dbReference>
<proteinExistence type="predicted"/>
<evidence type="ECO:0000256" key="5">
    <source>
        <dbReference type="ARBA" id="ARBA00023242"/>
    </source>
</evidence>
<evidence type="ECO:0000259" key="9">
    <source>
        <dbReference type="PROSITE" id="PS51294"/>
    </source>
</evidence>
<feature type="compositionally biased region" description="Polar residues" evidence="6">
    <location>
        <begin position="389"/>
        <end position="425"/>
    </location>
</feature>
<dbReference type="EMBL" id="CM000882">
    <property type="protein sequence ID" value="KQK00809.1"/>
    <property type="molecule type" value="Genomic_DNA"/>
</dbReference>
<feature type="region of interest" description="Disordered" evidence="6">
    <location>
        <begin position="284"/>
        <end position="323"/>
    </location>
</feature>
<evidence type="ECO:0000313" key="10">
    <source>
        <dbReference type="EMBL" id="KQK00809.1"/>
    </source>
</evidence>
<dbReference type="OrthoDB" id="118550at2759"/>
<reference evidence="10" key="2">
    <citation type="submission" date="2017-06" db="EMBL/GenBank/DDBJ databases">
        <title>WGS assembly of Brachypodium distachyon.</title>
        <authorList>
            <consortium name="The International Brachypodium Initiative"/>
            <person name="Lucas S."/>
            <person name="Harmon-Smith M."/>
            <person name="Lail K."/>
            <person name="Tice H."/>
            <person name="Grimwood J."/>
            <person name="Bruce D."/>
            <person name="Barry K."/>
            <person name="Shu S."/>
            <person name="Lindquist E."/>
            <person name="Wang M."/>
            <person name="Pitluck S."/>
            <person name="Vogel J.P."/>
            <person name="Garvin D.F."/>
            <person name="Mockler T.C."/>
            <person name="Schmutz J."/>
            <person name="Rokhsar D."/>
            <person name="Bevan M.W."/>
        </authorList>
    </citation>
    <scope>NUCLEOTIDE SEQUENCE</scope>
    <source>
        <strain evidence="10">Bd21</strain>
    </source>
</reference>
<dbReference type="PANTHER" id="PTHR12802:SF178">
    <property type="entry name" value="OS02G0685200 PROTEIN"/>
    <property type="match status" value="1"/>
</dbReference>
<evidence type="ECO:0000256" key="4">
    <source>
        <dbReference type="ARBA" id="ARBA00023163"/>
    </source>
</evidence>
<feature type="domain" description="SANT" evidence="8">
    <location>
        <begin position="59"/>
        <end position="110"/>
    </location>
</feature>
<feature type="region of interest" description="Disordered" evidence="6">
    <location>
        <begin position="109"/>
        <end position="216"/>
    </location>
</feature>
<dbReference type="Gene3D" id="1.10.10.60">
    <property type="entry name" value="Homeodomain-like"/>
    <property type="match status" value="1"/>
</dbReference>
<accession>I1ICP9</accession>